<accession>A0A1I9G1R4</accession>
<dbReference type="EMBL" id="LN857009">
    <property type="protein sequence ID" value="CDP99434.1"/>
    <property type="molecule type" value="Genomic_DNA"/>
</dbReference>
<protein>
    <submittedName>
        <fullName evidence="1">Bm10758, isoform a</fullName>
    </submittedName>
</protein>
<proteinExistence type="predicted"/>
<name>A0A1I9G1R4_BRUMA</name>
<gene>
    <name evidence="1" type="primary">Bm10758</name>
    <name evidence="1" type="ORF">BM_Bm10758</name>
</gene>
<evidence type="ECO:0000313" key="1">
    <source>
        <dbReference type="EMBL" id="CDP99434.1"/>
    </source>
</evidence>
<organism evidence="1">
    <name type="scientific">Brugia malayi</name>
    <name type="common">Filarial nematode worm</name>
    <dbReference type="NCBI Taxonomy" id="6279"/>
    <lineage>
        <taxon>Eukaryota</taxon>
        <taxon>Metazoa</taxon>
        <taxon>Ecdysozoa</taxon>
        <taxon>Nematoda</taxon>
        <taxon>Chromadorea</taxon>
        <taxon>Rhabditida</taxon>
        <taxon>Spirurina</taxon>
        <taxon>Spiruromorpha</taxon>
        <taxon>Filarioidea</taxon>
        <taxon>Onchocercidae</taxon>
        <taxon>Brugia</taxon>
    </lineage>
</organism>
<dbReference type="AlphaFoldDB" id="A0A1I9G1R4"/>
<reference evidence="1" key="1">
    <citation type="journal article" date="2007" name="Science">
        <title>Draft genome of the filarial nematode parasite Brugia malayi.</title>
        <authorList>
            <person name="Ghedin E."/>
            <person name="Wang S."/>
            <person name="Spiro D."/>
            <person name="Caler E."/>
            <person name="Zhao Q."/>
            <person name="Crabtree J."/>
            <person name="Allen J.E."/>
            <person name="Delcher A.L."/>
            <person name="Guiliano D.B."/>
            <person name="Miranda-Saavedra D."/>
            <person name="Angiuoli S.V."/>
            <person name="Creasy T."/>
            <person name="Amedeo P."/>
            <person name="Haas B."/>
            <person name="El-Sayed N.M."/>
            <person name="Wortman J.R."/>
            <person name="Feldblyum T."/>
            <person name="Tallon L."/>
            <person name="Schatz M."/>
            <person name="Shumway M."/>
            <person name="Koo H."/>
            <person name="Salzberg S.L."/>
            <person name="Schobel S."/>
            <person name="Pertea M."/>
            <person name="Pop M."/>
            <person name="White O."/>
            <person name="Barton G.J."/>
            <person name="Carlow C.K."/>
            <person name="Crawford M.J."/>
            <person name="Daub J."/>
            <person name="Dimmic M.W."/>
            <person name="Estes C.F."/>
            <person name="Foster J.M."/>
            <person name="Ganatra M."/>
            <person name="Gregory W.F."/>
            <person name="Johnson N.M."/>
            <person name="Jin J."/>
            <person name="Komuniecki R."/>
            <person name="Korf I."/>
            <person name="Kumar S."/>
            <person name="Laney S."/>
            <person name="Li B.W."/>
            <person name="Li W."/>
            <person name="Lindblom T.H."/>
            <person name="Lustigman S."/>
            <person name="Ma D."/>
            <person name="Maina C.V."/>
            <person name="Martin D.M."/>
            <person name="McCarter J.P."/>
            <person name="McReynolds L."/>
            <person name="Mitreva M."/>
            <person name="Nutman T.B."/>
            <person name="Parkinson J."/>
            <person name="Peregrin-Alvarez J.M."/>
            <person name="Poole C."/>
            <person name="Ren Q."/>
            <person name="Saunders L."/>
            <person name="Sluder A.E."/>
            <person name="Smith K."/>
            <person name="Stanke M."/>
            <person name="Unnasch T.R."/>
            <person name="Ware J."/>
            <person name="Wei A.D."/>
            <person name="Weil G."/>
            <person name="Williams D.J."/>
            <person name="Zhang Y."/>
            <person name="Williams S.A."/>
            <person name="Fraser-Liggett C."/>
            <person name="Slatko B."/>
            <person name="Blaxter M.L."/>
            <person name="Scott A.L."/>
        </authorList>
    </citation>
    <scope>NUCLEOTIDE SEQUENCE</scope>
    <source>
        <strain evidence="1">FR3</strain>
    </source>
</reference>
<sequence>MLANCYWQLDHQGRSRKEGVLLEMFRLVRRHGDVDIVVLVHCDGPLRLANRSTSKFSKGTNTRNTGRVDTYSNKVRKMDGHWKGEAGEGMRAFLRGAGMRKIRKMGGHWKVQGGSRSADGVTLTPLTLMEFFLYISRADEA</sequence>
<reference evidence="1" key="2">
    <citation type="submission" date="2012-12" db="EMBL/GenBank/DDBJ databases">
        <authorList>
            <consortium name="WormBase Consortium"/>
            <person name="Ghedin E."/>
            <person name="Paulini M."/>
        </authorList>
    </citation>
    <scope>NUCLEOTIDE SEQUENCE</scope>
    <source>
        <strain evidence="1">FR3</strain>
    </source>
</reference>